<dbReference type="GO" id="GO:0015630">
    <property type="term" value="C:microtubule cytoskeleton"/>
    <property type="evidence" value="ECO:0007669"/>
    <property type="project" value="TreeGrafter"/>
</dbReference>
<dbReference type="AlphaFoldDB" id="A0AAN8LAX8"/>
<proteinExistence type="inferred from homology"/>
<name>A0AAN8LAX8_9TELE</name>
<evidence type="ECO:0000256" key="4">
    <source>
        <dbReference type="SAM" id="MobiDB-lite"/>
    </source>
</evidence>
<reference evidence="5 6" key="1">
    <citation type="submission" date="2021-04" db="EMBL/GenBank/DDBJ databases">
        <authorList>
            <person name="De Guttry C."/>
            <person name="Zahm M."/>
            <person name="Klopp C."/>
            <person name="Cabau C."/>
            <person name="Louis A."/>
            <person name="Berthelot C."/>
            <person name="Parey E."/>
            <person name="Roest Crollius H."/>
            <person name="Montfort J."/>
            <person name="Robinson-Rechavi M."/>
            <person name="Bucao C."/>
            <person name="Bouchez O."/>
            <person name="Gislard M."/>
            <person name="Lluch J."/>
            <person name="Milhes M."/>
            <person name="Lampietro C."/>
            <person name="Lopez Roques C."/>
            <person name="Donnadieu C."/>
            <person name="Braasch I."/>
            <person name="Desvignes T."/>
            <person name="Postlethwait J."/>
            <person name="Bobe J."/>
            <person name="Wedekind C."/>
            <person name="Guiguen Y."/>
        </authorList>
    </citation>
    <scope>NUCLEOTIDE SEQUENCE [LARGE SCALE GENOMIC DNA]</scope>
    <source>
        <strain evidence="5">Cs_M1</strain>
        <tissue evidence="5">Blood</tissue>
    </source>
</reference>
<gene>
    <name evidence="5" type="ORF">J4Q44_G00243590</name>
</gene>
<feature type="region of interest" description="Disordered" evidence="4">
    <location>
        <begin position="222"/>
        <end position="270"/>
    </location>
</feature>
<comment type="similarity">
    <text evidence="1">Belongs to the MAP7 family.</text>
</comment>
<evidence type="ECO:0000256" key="1">
    <source>
        <dbReference type="ARBA" id="ARBA00007525"/>
    </source>
</evidence>
<evidence type="ECO:0000256" key="3">
    <source>
        <dbReference type="SAM" id="Coils"/>
    </source>
</evidence>
<dbReference type="PANTHER" id="PTHR15073:SF3">
    <property type="entry name" value="MAP7 DOMAIN-CONTAINING PROTEIN 2"/>
    <property type="match status" value="1"/>
</dbReference>
<evidence type="ECO:0000313" key="5">
    <source>
        <dbReference type="EMBL" id="KAK6305579.1"/>
    </source>
</evidence>
<feature type="coiled-coil region" evidence="3">
    <location>
        <begin position="136"/>
        <end position="185"/>
    </location>
</feature>
<comment type="caution">
    <text evidence="5">The sequence shown here is derived from an EMBL/GenBank/DDBJ whole genome shotgun (WGS) entry which is preliminary data.</text>
</comment>
<dbReference type="InterPro" id="IPR051483">
    <property type="entry name" value="MAP7_domain-containing"/>
</dbReference>
<organism evidence="5 6">
    <name type="scientific">Coregonus suidteri</name>
    <dbReference type="NCBI Taxonomy" id="861788"/>
    <lineage>
        <taxon>Eukaryota</taxon>
        <taxon>Metazoa</taxon>
        <taxon>Chordata</taxon>
        <taxon>Craniata</taxon>
        <taxon>Vertebrata</taxon>
        <taxon>Euteleostomi</taxon>
        <taxon>Actinopterygii</taxon>
        <taxon>Neopterygii</taxon>
        <taxon>Teleostei</taxon>
        <taxon>Protacanthopterygii</taxon>
        <taxon>Salmoniformes</taxon>
        <taxon>Salmonidae</taxon>
        <taxon>Coregoninae</taxon>
        <taxon>Coregonus</taxon>
    </lineage>
</organism>
<keyword evidence="6" id="KW-1185">Reference proteome</keyword>
<dbReference type="PANTHER" id="PTHR15073">
    <property type="entry name" value="MICROTUBULE-ASSOCIATED PROTEIN"/>
    <property type="match status" value="1"/>
</dbReference>
<evidence type="ECO:0000313" key="6">
    <source>
        <dbReference type="Proteomes" id="UP001356427"/>
    </source>
</evidence>
<feature type="region of interest" description="Disordered" evidence="4">
    <location>
        <begin position="1"/>
        <end position="86"/>
    </location>
</feature>
<dbReference type="EMBL" id="JAGTTL010000022">
    <property type="protein sequence ID" value="KAK6305579.1"/>
    <property type="molecule type" value="Genomic_DNA"/>
</dbReference>
<dbReference type="Proteomes" id="UP001356427">
    <property type="component" value="Unassembled WGS sequence"/>
</dbReference>
<evidence type="ECO:0000256" key="2">
    <source>
        <dbReference type="ARBA" id="ARBA00023054"/>
    </source>
</evidence>
<dbReference type="GO" id="GO:0000226">
    <property type="term" value="P:microtubule cytoskeleton organization"/>
    <property type="evidence" value="ECO:0007669"/>
    <property type="project" value="TreeGrafter"/>
</dbReference>
<protein>
    <submittedName>
        <fullName evidence="5">Uncharacterized protein</fullName>
    </submittedName>
</protein>
<keyword evidence="2 3" id="KW-0175">Coiled coil</keyword>
<feature type="region of interest" description="Disordered" evidence="4">
    <location>
        <begin position="286"/>
        <end position="346"/>
    </location>
</feature>
<sequence length="346" mass="38233">MAEKAVNTASSALTAEGLSPPSVAEKRSQNNSHGSPAHVVLPPGSPAVKNNEVLSPALVTEKRPQLNGLPSPLRLPGNNTNNHADVEGYLRTDDRMRLAKERREERDKGLAVREQVIMEKERRAQLQYERTVEERWRRLEEQRQKEELRRAAVEEKRRQRLEEEKERLEALMKRSLERSLQLEQRPKRWTWGGAGGAQGDCENAPLPASTFPHELAAPFPAASESGNVMNPSRSIHQSPVPHPALTPHPVLSPELCGEPDGPPPSYPHSLLYGQVQQTSICPATDAQLPAAPTGHPIRARQAGLIDGGSRALQRSQQEGISPPLKPPRRRGCAEREGLAPQRQAPL</sequence>
<feature type="compositionally biased region" description="Polar residues" evidence="4">
    <location>
        <begin position="224"/>
        <end position="237"/>
    </location>
</feature>
<accession>A0AAN8LAX8</accession>